<proteinExistence type="predicted"/>
<gene>
    <name evidence="1" type="ORF">PXEA_LOCUS5971</name>
</gene>
<reference evidence="1" key="1">
    <citation type="submission" date="2018-11" db="EMBL/GenBank/DDBJ databases">
        <authorList>
            <consortium name="Pathogen Informatics"/>
        </authorList>
    </citation>
    <scope>NUCLEOTIDE SEQUENCE</scope>
</reference>
<evidence type="ECO:0000313" key="1">
    <source>
        <dbReference type="EMBL" id="VEL12531.1"/>
    </source>
</evidence>
<name>A0A3S5BPR2_9PLAT</name>
<dbReference type="AlphaFoldDB" id="A0A3S5BPR2"/>
<dbReference type="EMBL" id="CAAALY010015027">
    <property type="protein sequence ID" value="VEL12531.1"/>
    <property type="molecule type" value="Genomic_DNA"/>
</dbReference>
<comment type="caution">
    <text evidence="1">The sequence shown here is derived from an EMBL/GenBank/DDBJ whole genome shotgun (WGS) entry which is preliminary data.</text>
</comment>
<dbReference type="Proteomes" id="UP000784294">
    <property type="component" value="Unassembled WGS sequence"/>
</dbReference>
<keyword evidence="2" id="KW-1185">Reference proteome</keyword>
<evidence type="ECO:0000313" key="2">
    <source>
        <dbReference type="Proteomes" id="UP000784294"/>
    </source>
</evidence>
<sequence>MLNRSTPNNDLATSDYSVVMIEFFKVQSLPAWLRRARQEPCTFGLFRGSPCFHAPASAAPAP</sequence>
<protein>
    <submittedName>
        <fullName evidence="1">Uncharacterized protein</fullName>
    </submittedName>
</protein>
<accession>A0A3S5BPR2</accession>
<organism evidence="1 2">
    <name type="scientific">Protopolystoma xenopodis</name>
    <dbReference type="NCBI Taxonomy" id="117903"/>
    <lineage>
        <taxon>Eukaryota</taxon>
        <taxon>Metazoa</taxon>
        <taxon>Spiralia</taxon>
        <taxon>Lophotrochozoa</taxon>
        <taxon>Platyhelminthes</taxon>
        <taxon>Monogenea</taxon>
        <taxon>Polyopisthocotylea</taxon>
        <taxon>Polystomatidea</taxon>
        <taxon>Polystomatidae</taxon>
        <taxon>Protopolystoma</taxon>
    </lineage>
</organism>